<comment type="caution">
    <text evidence="3">The sequence shown here is derived from an EMBL/GenBank/DDBJ whole genome shotgun (WGS) entry which is preliminary data.</text>
</comment>
<keyword evidence="4" id="KW-1185">Reference proteome</keyword>
<dbReference type="AlphaFoldDB" id="A0A7V8V9Y2"/>
<dbReference type="InterPro" id="IPR045584">
    <property type="entry name" value="Pilin-like"/>
</dbReference>
<dbReference type="PANTHER" id="PTHR30093:SF2">
    <property type="entry name" value="TYPE II SECRETION SYSTEM PROTEIN H"/>
    <property type="match status" value="1"/>
</dbReference>
<protein>
    <recommendedName>
        <fullName evidence="2">DUF1559 domain-containing protein</fullName>
    </recommendedName>
</protein>
<accession>A0A7V8V9Y2</accession>
<keyword evidence="1" id="KW-1133">Transmembrane helix</keyword>
<evidence type="ECO:0000313" key="3">
    <source>
        <dbReference type="EMBL" id="MBA2117664.1"/>
    </source>
</evidence>
<evidence type="ECO:0000313" key="4">
    <source>
        <dbReference type="Proteomes" id="UP000551616"/>
    </source>
</evidence>
<feature type="domain" description="DUF1559" evidence="2">
    <location>
        <begin position="39"/>
        <end position="286"/>
    </location>
</feature>
<keyword evidence="1" id="KW-0812">Transmembrane</keyword>
<evidence type="ECO:0000256" key="1">
    <source>
        <dbReference type="SAM" id="Phobius"/>
    </source>
</evidence>
<proteinExistence type="predicted"/>
<organism evidence="3 4">
    <name type="scientific">Bremerella alba</name>
    <dbReference type="NCBI Taxonomy" id="980252"/>
    <lineage>
        <taxon>Bacteria</taxon>
        <taxon>Pseudomonadati</taxon>
        <taxon>Planctomycetota</taxon>
        <taxon>Planctomycetia</taxon>
        <taxon>Pirellulales</taxon>
        <taxon>Pirellulaceae</taxon>
        <taxon>Bremerella</taxon>
    </lineage>
</organism>
<dbReference type="Pfam" id="PF07596">
    <property type="entry name" value="SBP_bac_10"/>
    <property type="match status" value="1"/>
</dbReference>
<evidence type="ECO:0000259" key="2">
    <source>
        <dbReference type="Pfam" id="PF07596"/>
    </source>
</evidence>
<dbReference type="Gene3D" id="3.30.700.10">
    <property type="entry name" value="Glycoprotein, Type 4 Pilin"/>
    <property type="match status" value="1"/>
</dbReference>
<dbReference type="Proteomes" id="UP000551616">
    <property type="component" value="Unassembled WGS sequence"/>
</dbReference>
<feature type="transmembrane region" description="Helical" evidence="1">
    <location>
        <begin position="20"/>
        <end position="38"/>
    </location>
</feature>
<dbReference type="PROSITE" id="PS00409">
    <property type="entry name" value="PROKAR_NTER_METHYL"/>
    <property type="match status" value="1"/>
</dbReference>
<sequence length="304" mass="32834">MSVISRTHGRHHAGFTLVELLVVIAIIGILIALLLPAVQQAREAANRMSCSNKLKQLGLALHNYHDTHLKFPFGRSGAPENSSVPSPQLVNSQMCITTLLPFLEQRALYDTIDFNHGFSDIENRFIYSQPVEAVLCPSNPQNEGIAYTANIAGEDDAWCTHYVPIAHSGRDGTQARDETSSVGYDKDGMFFLNSKTAFRDLVDGTSNTLAFAESVGNGPGSHYVWGWGAYSGGMATSSGINANFPLLSGWAFSNDAFNGPGSYHPGGCQSLLGDGSVRFISENIQLDTLLDLTTINGGEVIQEY</sequence>
<gene>
    <name evidence="3" type="ORF">HOV93_48650</name>
</gene>
<dbReference type="InterPro" id="IPR011453">
    <property type="entry name" value="DUF1559"/>
</dbReference>
<dbReference type="InterPro" id="IPR027558">
    <property type="entry name" value="Pre_pil_HX9DG_C"/>
</dbReference>
<dbReference type="NCBIfam" id="TIGR02532">
    <property type="entry name" value="IV_pilin_GFxxxE"/>
    <property type="match status" value="1"/>
</dbReference>
<dbReference type="InterPro" id="IPR012902">
    <property type="entry name" value="N_methyl_site"/>
</dbReference>
<dbReference type="Pfam" id="PF07963">
    <property type="entry name" value="N_methyl"/>
    <property type="match status" value="1"/>
</dbReference>
<dbReference type="NCBIfam" id="TIGR04294">
    <property type="entry name" value="pre_pil_HX9DG"/>
    <property type="match status" value="1"/>
</dbReference>
<dbReference type="RefSeq" id="WP_207399039.1">
    <property type="nucleotide sequence ID" value="NZ_JABRWO010000018.1"/>
</dbReference>
<dbReference type="PANTHER" id="PTHR30093">
    <property type="entry name" value="GENERAL SECRETION PATHWAY PROTEIN G"/>
    <property type="match status" value="1"/>
</dbReference>
<keyword evidence="1" id="KW-0472">Membrane</keyword>
<dbReference type="EMBL" id="JABRWO010000018">
    <property type="protein sequence ID" value="MBA2117664.1"/>
    <property type="molecule type" value="Genomic_DNA"/>
</dbReference>
<name>A0A7V8V9Y2_9BACT</name>
<reference evidence="3 4" key="1">
    <citation type="submission" date="2020-05" db="EMBL/GenBank/DDBJ databases">
        <title>Bremerella alba sp. nov., a novel planctomycete isolated from the surface of the macroalga Fucus spiralis.</title>
        <authorList>
            <person name="Godinho O."/>
            <person name="Botelho R."/>
            <person name="Albuquerque L."/>
            <person name="Wiegand S."/>
            <person name="Da Costa M.S."/>
            <person name="Lobo-Da-Cunha A."/>
            <person name="Jogler C."/>
            <person name="Lage O.M."/>
        </authorList>
    </citation>
    <scope>NUCLEOTIDE SEQUENCE [LARGE SCALE GENOMIC DNA]</scope>
    <source>
        <strain evidence="3 4">FF15</strain>
    </source>
</reference>
<dbReference type="SUPFAM" id="SSF54523">
    <property type="entry name" value="Pili subunits"/>
    <property type="match status" value="1"/>
</dbReference>